<feature type="non-terminal residue" evidence="1">
    <location>
        <position position="93"/>
    </location>
</feature>
<dbReference type="EMBL" id="KN834764">
    <property type="protein sequence ID" value="KIK63361.1"/>
    <property type="molecule type" value="Genomic_DNA"/>
</dbReference>
<sequence>ASICDKVFTHGKTQKVYKTNFQCKQYVAKHFFDIGDGPDTVSIASNQTELEKEGIRLAQASYFLDCHNCCLTKIMLNLADICITNFLLALEII</sequence>
<gene>
    <name evidence="1" type="ORF">GYMLUDRAFT_988170</name>
</gene>
<proteinExistence type="predicted"/>
<dbReference type="OrthoDB" id="301415at2759"/>
<protein>
    <submittedName>
        <fullName evidence="1">Uncharacterized protein</fullName>
    </submittedName>
</protein>
<evidence type="ECO:0000313" key="2">
    <source>
        <dbReference type="Proteomes" id="UP000053593"/>
    </source>
</evidence>
<dbReference type="Proteomes" id="UP000053593">
    <property type="component" value="Unassembled WGS sequence"/>
</dbReference>
<keyword evidence="2" id="KW-1185">Reference proteome</keyword>
<evidence type="ECO:0000313" key="1">
    <source>
        <dbReference type="EMBL" id="KIK63361.1"/>
    </source>
</evidence>
<organism evidence="1 2">
    <name type="scientific">Collybiopsis luxurians FD-317 M1</name>
    <dbReference type="NCBI Taxonomy" id="944289"/>
    <lineage>
        <taxon>Eukaryota</taxon>
        <taxon>Fungi</taxon>
        <taxon>Dikarya</taxon>
        <taxon>Basidiomycota</taxon>
        <taxon>Agaricomycotina</taxon>
        <taxon>Agaricomycetes</taxon>
        <taxon>Agaricomycetidae</taxon>
        <taxon>Agaricales</taxon>
        <taxon>Marasmiineae</taxon>
        <taxon>Omphalotaceae</taxon>
        <taxon>Collybiopsis</taxon>
        <taxon>Collybiopsis luxurians</taxon>
    </lineage>
</organism>
<accession>A0A0D0C5E4</accession>
<name>A0A0D0C5E4_9AGAR</name>
<dbReference type="AlphaFoldDB" id="A0A0D0C5E4"/>
<dbReference type="HOGENOM" id="CLU_2405320_0_0_1"/>
<reference evidence="1 2" key="1">
    <citation type="submission" date="2014-04" db="EMBL/GenBank/DDBJ databases">
        <title>Evolutionary Origins and Diversification of the Mycorrhizal Mutualists.</title>
        <authorList>
            <consortium name="DOE Joint Genome Institute"/>
            <consortium name="Mycorrhizal Genomics Consortium"/>
            <person name="Kohler A."/>
            <person name="Kuo A."/>
            <person name="Nagy L.G."/>
            <person name="Floudas D."/>
            <person name="Copeland A."/>
            <person name="Barry K.W."/>
            <person name="Cichocki N."/>
            <person name="Veneault-Fourrey C."/>
            <person name="LaButti K."/>
            <person name="Lindquist E.A."/>
            <person name="Lipzen A."/>
            <person name="Lundell T."/>
            <person name="Morin E."/>
            <person name="Murat C."/>
            <person name="Riley R."/>
            <person name="Ohm R."/>
            <person name="Sun H."/>
            <person name="Tunlid A."/>
            <person name="Henrissat B."/>
            <person name="Grigoriev I.V."/>
            <person name="Hibbett D.S."/>
            <person name="Martin F."/>
        </authorList>
    </citation>
    <scope>NUCLEOTIDE SEQUENCE [LARGE SCALE GENOMIC DNA]</scope>
    <source>
        <strain evidence="1 2">FD-317 M1</strain>
    </source>
</reference>